<gene>
    <name evidence="2" type="ORF">D9757_013511</name>
</gene>
<accession>A0A8H5CPB7</accession>
<proteinExistence type="predicted"/>
<dbReference type="AlphaFoldDB" id="A0A8H5CPB7"/>
<feature type="compositionally biased region" description="Low complexity" evidence="1">
    <location>
        <begin position="163"/>
        <end position="172"/>
    </location>
</feature>
<feature type="region of interest" description="Disordered" evidence="1">
    <location>
        <begin position="74"/>
        <end position="195"/>
    </location>
</feature>
<organism evidence="2 3">
    <name type="scientific">Collybiopsis confluens</name>
    <dbReference type="NCBI Taxonomy" id="2823264"/>
    <lineage>
        <taxon>Eukaryota</taxon>
        <taxon>Fungi</taxon>
        <taxon>Dikarya</taxon>
        <taxon>Basidiomycota</taxon>
        <taxon>Agaricomycotina</taxon>
        <taxon>Agaricomycetes</taxon>
        <taxon>Agaricomycetidae</taxon>
        <taxon>Agaricales</taxon>
        <taxon>Marasmiineae</taxon>
        <taxon>Omphalotaceae</taxon>
        <taxon>Collybiopsis</taxon>
    </lineage>
</organism>
<feature type="compositionally biased region" description="Polar residues" evidence="1">
    <location>
        <begin position="79"/>
        <end position="92"/>
    </location>
</feature>
<evidence type="ECO:0000256" key="1">
    <source>
        <dbReference type="SAM" id="MobiDB-lite"/>
    </source>
</evidence>
<evidence type="ECO:0000313" key="2">
    <source>
        <dbReference type="EMBL" id="KAF5345497.1"/>
    </source>
</evidence>
<reference evidence="2 3" key="1">
    <citation type="journal article" date="2020" name="ISME J.">
        <title>Uncovering the hidden diversity of litter-decomposition mechanisms in mushroom-forming fungi.</title>
        <authorList>
            <person name="Floudas D."/>
            <person name="Bentzer J."/>
            <person name="Ahren D."/>
            <person name="Johansson T."/>
            <person name="Persson P."/>
            <person name="Tunlid A."/>
        </authorList>
    </citation>
    <scope>NUCLEOTIDE SEQUENCE [LARGE SCALE GENOMIC DNA]</scope>
    <source>
        <strain evidence="2 3">CBS 406.79</strain>
    </source>
</reference>
<dbReference type="EMBL" id="JAACJN010000376">
    <property type="protein sequence ID" value="KAF5345497.1"/>
    <property type="molecule type" value="Genomic_DNA"/>
</dbReference>
<feature type="region of interest" description="Disordered" evidence="1">
    <location>
        <begin position="1"/>
        <end position="59"/>
    </location>
</feature>
<name>A0A8H5CPB7_9AGAR</name>
<dbReference type="Proteomes" id="UP000518752">
    <property type="component" value="Unassembled WGS sequence"/>
</dbReference>
<evidence type="ECO:0008006" key="4">
    <source>
        <dbReference type="Google" id="ProtNLM"/>
    </source>
</evidence>
<comment type="caution">
    <text evidence="2">The sequence shown here is derived from an EMBL/GenBank/DDBJ whole genome shotgun (WGS) entry which is preliminary data.</text>
</comment>
<keyword evidence="3" id="KW-1185">Reference proteome</keyword>
<evidence type="ECO:0000313" key="3">
    <source>
        <dbReference type="Proteomes" id="UP000518752"/>
    </source>
</evidence>
<protein>
    <recommendedName>
        <fullName evidence="4">C2H2-type domain-containing protein</fullName>
    </recommendedName>
</protein>
<feature type="compositionally biased region" description="Polar residues" evidence="1">
    <location>
        <begin position="118"/>
        <end position="127"/>
    </location>
</feature>
<sequence>MPSASSTRSHPSHVSLPPISQLLNSVDEETSHYPAARYLTRSSSPTTRQDYRIFPSSSGHEAYATSNATHAFSHDLPNTYPSSATPSHSNLGSPPRKHSAEDRGYSSQSRQYGDRSSRSYLPQSSRQYDYDRVPSISSGYNKHNHSYSYGPPVGHHQIVGENSSRPRTLTSPSPSPPRTSAGHHPIPAPSLATPASGDRGLYNLVSSEPADSYAGETASGKLNYTCEYCGKGFLRPSALKPFKIFHADGGVWRQIVLVWFIPLYMRSLWYTYMALMLPVMADPHHIPHRRPRFRMSGSRLLKKIWCTEQYATARSSSSPKSEARLRRTAISRRVGDVMSYMRYLLA</sequence>